<evidence type="ECO:0000259" key="1">
    <source>
        <dbReference type="Pfam" id="PF03572"/>
    </source>
</evidence>
<dbReference type="InterPro" id="IPR005151">
    <property type="entry name" value="Tail-specific_protease"/>
</dbReference>
<dbReference type="Pfam" id="PF18294">
    <property type="entry name" value="Pept_S41_N"/>
    <property type="match status" value="1"/>
</dbReference>
<dbReference type="Gene3D" id="3.90.226.10">
    <property type="entry name" value="2-enoyl-CoA Hydratase, Chain A, domain 1"/>
    <property type="match status" value="1"/>
</dbReference>
<comment type="caution">
    <text evidence="3">The sequence shown here is derived from an EMBL/GenBank/DDBJ whole genome shotgun (WGS) entry which is preliminary data.</text>
</comment>
<evidence type="ECO:0000313" key="3">
    <source>
        <dbReference type="EMBL" id="MDR5590070.1"/>
    </source>
</evidence>
<dbReference type="PROSITE" id="PS51257">
    <property type="entry name" value="PROKAR_LIPOPROTEIN"/>
    <property type="match status" value="1"/>
</dbReference>
<reference evidence="4" key="1">
    <citation type="submission" date="2023-07" db="EMBL/GenBank/DDBJ databases">
        <title>Christiangramia sp. SM2212., a novel bacterium of the family Flavobacteriaceae isolated from the sea sediment.</title>
        <authorList>
            <person name="Wang J."/>
            <person name="Zhang X."/>
        </authorList>
    </citation>
    <scope>NUCLEOTIDE SEQUENCE [LARGE SCALE GENOMIC DNA]</scope>
    <source>
        <strain evidence="4">SM2212</strain>
    </source>
</reference>
<feature type="domain" description="Peptidase S41 N-terminal" evidence="2">
    <location>
        <begin position="46"/>
        <end position="106"/>
    </location>
</feature>
<feature type="domain" description="Tail specific protease" evidence="1">
    <location>
        <begin position="230"/>
        <end position="387"/>
    </location>
</feature>
<dbReference type="Gene3D" id="3.30.750.170">
    <property type="match status" value="1"/>
</dbReference>
<dbReference type="InterPro" id="IPR041613">
    <property type="entry name" value="Pept_S41_N"/>
</dbReference>
<dbReference type="RefSeq" id="WP_309560953.1">
    <property type="nucleotide sequence ID" value="NZ_JAVJIU010000002.1"/>
</dbReference>
<dbReference type="InterPro" id="IPR029045">
    <property type="entry name" value="ClpP/crotonase-like_dom_sf"/>
</dbReference>
<dbReference type="SUPFAM" id="SSF52096">
    <property type="entry name" value="ClpP/crotonase"/>
    <property type="match status" value="1"/>
</dbReference>
<keyword evidence="4" id="KW-1185">Reference proteome</keyword>
<proteinExistence type="predicted"/>
<sequence>MRIYKYLMLFALVGGLFTSCSKDDDVVSTDDTPTEQKQIEGNLELEIKDFIWKGLNYWYLYKGEVPELADNAFSTESEYIEFLEGYSTPESFFNEGLLYEEDRFSWIVDDYEELENTFAGVRTTTGINYGLAYIDSDSNDLVGIIRYIVEGSPADMEGLQRGMLFTEIDGQQLTLENYRTLLGSETLTFGFAEFTENGIEANGMETTLTKVQLNENPILVAKTLDVDGIKVGYLMYNSFVHDYDDELNDVFAQFKNDGVTELVLDLRYNGGGRVSTAVDLASMITGQFKDKIIIRTKYNANIDAQLSEASKVTRFDDMIFDGNESDHPDHTPMPINSLNLDKVYVLATGSSASASELIINGLAPYINVVHVGKKTVGKVQASITLYDANVPYYEKVGLNPDHKYAMQPLISTSTNADGEAYPGGLIPDIEVSEKWDNFGTLGDPNEPLLAAALNDITSNRSFLRAIDEGKFIPNVVGESFEEEDAYRNMYIDVPAGEEFKKMKVTDFKD</sequence>
<dbReference type="Pfam" id="PF03572">
    <property type="entry name" value="Peptidase_S41"/>
    <property type="match status" value="1"/>
</dbReference>
<accession>A0ABU1ENV3</accession>
<organism evidence="3 4">
    <name type="scientific">Christiangramia sediminicola</name>
    <dbReference type="NCBI Taxonomy" id="3073267"/>
    <lineage>
        <taxon>Bacteria</taxon>
        <taxon>Pseudomonadati</taxon>
        <taxon>Bacteroidota</taxon>
        <taxon>Flavobacteriia</taxon>
        <taxon>Flavobacteriales</taxon>
        <taxon>Flavobacteriaceae</taxon>
        <taxon>Christiangramia</taxon>
    </lineage>
</organism>
<dbReference type="CDD" id="cd07561">
    <property type="entry name" value="Peptidase_S41_CPP_like"/>
    <property type="match status" value="1"/>
</dbReference>
<dbReference type="PANTHER" id="PTHR32060:SF30">
    <property type="entry name" value="CARBOXY-TERMINAL PROCESSING PROTEASE CTPA"/>
    <property type="match status" value="1"/>
</dbReference>
<dbReference type="InterPro" id="IPR036034">
    <property type="entry name" value="PDZ_sf"/>
</dbReference>
<dbReference type="Gene3D" id="2.30.42.10">
    <property type="match status" value="1"/>
</dbReference>
<gene>
    <name evidence="3" type="ORF">RE431_05435</name>
</gene>
<dbReference type="PANTHER" id="PTHR32060">
    <property type="entry name" value="TAIL-SPECIFIC PROTEASE"/>
    <property type="match status" value="1"/>
</dbReference>
<dbReference type="EMBL" id="JAVJIU010000002">
    <property type="protein sequence ID" value="MDR5590070.1"/>
    <property type="molecule type" value="Genomic_DNA"/>
</dbReference>
<protein>
    <submittedName>
        <fullName evidence="3">S41 family peptidase</fullName>
    </submittedName>
</protein>
<dbReference type="Proteomes" id="UP001257234">
    <property type="component" value="Unassembled WGS sequence"/>
</dbReference>
<evidence type="ECO:0000259" key="2">
    <source>
        <dbReference type="Pfam" id="PF18294"/>
    </source>
</evidence>
<evidence type="ECO:0000313" key="4">
    <source>
        <dbReference type="Proteomes" id="UP001257234"/>
    </source>
</evidence>
<name>A0ABU1ENV3_9FLAO</name>